<comment type="subcellular location">
    <subcellularLocation>
        <location evidence="2">Nucleus</location>
    </subcellularLocation>
</comment>
<dbReference type="InterPro" id="IPR015947">
    <property type="entry name" value="PUA-like_sf"/>
</dbReference>
<dbReference type="AlphaFoldDB" id="A0AAV0AEH9"/>
<keyword evidence="1 2" id="KW-0539">Nucleus</keyword>
<dbReference type="InterPro" id="IPR045134">
    <property type="entry name" value="UHRF1/2-like"/>
</dbReference>
<evidence type="ECO:0000259" key="4">
    <source>
        <dbReference type="PROSITE" id="PS51015"/>
    </source>
</evidence>
<dbReference type="InterPro" id="IPR036987">
    <property type="entry name" value="SRA-YDG_sf"/>
</dbReference>
<evidence type="ECO:0000313" key="6">
    <source>
        <dbReference type="Proteomes" id="UP001153365"/>
    </source>
</evidence>
<evidence type="ECO:0000256" key="2">
    <source>
        <dbReference type="PROSITE-ProRule" id="PRU00358"/>
    </source>
</evidence>
<accession>A0AAV0AEH9</accession>
<dbReference type="Pfam" id="PF02182">
    <property type="entry name" value="SAD_SRA"/>
    <property type="match status" value="1"/>
</dbReference>
<gene>
    <name evidence="5" type="ORF">PPACK8108_LOCUS323</name>
</gene>
<comment type="caution">
    <text evidence="5">The sequence shown here is derived from an EMBL/GenBank/DDBJ whole genome shotgun (WGS) entry which is preliminary data.</text>
</comment>
<evidence type="ECO:0000256" key="3">
    <source>
        <dbReference type="SAM" id="MobiDB-lite"/>
    </source>
</evidence>
<sequence length="345" mass="38599">MSSNSTHSKNQTEYQRPQSANFSKPFLDYASRPDPTQQGHIPGVVPGTTWRSRAEISQAGVHGGYQSGISASKNDQGAASIVMNGFYANSDGGDLVWYIGAGGKHLGGKDYKKMIKNQTINTSYNKAMCQSLITGQPVRLVRGSKMKKNSPWAPDEGFRYDGLYVVTRSDQVPDPSQETAYECLEWRLERIKNLDEDKYEIPVRPDLEDKAEQLASQAMSRKLNEDALDEKKGNTIKAQFQHLTRLSKDSYYATCTTSAAVRDEERKILKSKTINEQPRSPDIASSHNKTFWPASKSQLYGLSFSQLNGLAFKRTKNSDISELGNAQEFISPQLILMLHNLCRLE</sequence>
<organism evidence="5 6">
    <name type="scientific">Phakopsora pachyrhizi</name>
    <name type="common">Asian soybean rust disease fungus</name>
    <dbReference type="NCBI Taxonomy" id="170000"/>
    <lineage>
        <taxon>Eukaryota</taxon>
        <taxon>Fungi</taxon>
        <taxon>Dikarya</taxon>
        <taxon>Basidiomycota</taxon>
        <taxon>Pucciniomycotina</taxon>
        <taxon>Pucciniomycetes</taxon>
        <taxon>Pucciniales</taxon>
        <taxon>Phakopsoraceae</taxon>
        <taxon>Phakopsora</taxon>
    </lineage>
</organism>
<dbReference type="PANTHER" id="PTHR14140">
    <property type="entry name" value="E3 UBIQUITIN-PROTEIN LIGASE UHRF-RELATED"/>
    <property type="match status" value="1"/>
</dbReference>
<reference evidence="5" key="1">
    <citation type="submission" date="2022-06" db="EMBL/GenBank/DDBJ databases">
        <authorList>
            <consortium name="SYNGENTA / RWTH Aachen University"/>
        </authorList>
    </citation>
    <scope>NUCLEOTIDE SEQUENCE</scope>
</reference>
<dbReference type="GO" id="GO:0005634">
    <property type="term" value="C:nucleus"/>
    <property type="evidence" value="ECO:0007669"/>
    <property type="project" value="UniProtKB-SubCell"/>
</dbReference>
<dbReference type="Gene3D" id="2.30.280.10">
    <property type="entry name" value="SRA-YDG"/>
    <property type="match status" value="1"/>
</dbReference>
<dbReference type="GO" id="GO:0044027">
    <property type="term" value="P:negative regulation of gene expression via chromosomal CpG island methylation"/>
    <property type="evidence" value="ECO:0007669"/>
    <property type="project" value="TreeGrafter"/>
</dbReference>
<name>A0AAV0AEH9_PHAPC</name>
<feature type="domain" description="YDG" evidence="4">
    <location>
        <begin position="39"/>
        <end position="190"/>
    </location>
</feature>
<keyword evidence="6" id="KW-1185">Reference proteome</keyword>
<dbReference type="GO" id="GO:0061630">
    <property type="term" value="F:ubiquitin protein ligase activity"/>
    <property type="evidence" value="ECO:0007669"/>
    <property type="project" value="TreeGrafter"/>
</dbReference>
<dbReference type="PANTHER" id="PTHR14140:SF27">
    <property type="entry name" value="OS04G0289800 PROTEIN"/>
    <property type="match status" value="1"/>
</dbReference>
<dbReference type="SMART" id="SM00466">
    <property type="entry name" value="SRA"/>
    <property type="match status" value="1"/>
</dbReference>
<dbReference type="PROSITE" id="PS51015">
    <property type="entry name" value="YDG"/>
    <property type="match status" value="1"/>
</dbReference>
<proteinExistence type="predicted"/>
<evidence type="ECO:0000256" key="1">
    <source>
        <dbReference type="ARBA" id="ARBA00023242"/>
    </source>
</evidence>
<dbReference type="InterPro" id="IPR003105">
    <property type="entry name" value="SRA_YDG"/>
</dbReference>
<dbReference type="EMBL" id="CALTRL010000028">
    <property type="protein sequence ID" value="CAH7666014.1"/>
    <property type="molecule type" value="Genomic_DNA"/>
</dbReference>
<dbReference type="Proteomes" id="UP001153365">
    <property type="component" value="Unassembled WGS sequence"/>
</dbReference>
<evidence type="ECO:0000313" key="5">
    <source>
        <dbReference type="EMBL" id="CAH7666014.1"/>
    </source>
</evidence>
<dbReference type="GO" id="GO:0016567">
    <property type="term" value="P:protein ubiquitination"/>
    <property type="evidence" value="ECO:0007669"/>
    <property type="project" value="TreeGrafter"/>
</dbReference>
<dbReference type="SUPFAM" id="SSF88697">
    <property type="entry name" value="PUA domain-like"/>
    <property type="match status" value="1"/>
</dbReference>
<protein>
    <submittedName>
        <fullName evidence="5">PUA-like domain-containing protein</fullName>
    </submittedName>
</protein>
<feature type="compositionally biased region" description="Polar residues" evidence="3">
    <location>
        <begin position="1"/>
        <end position="22"/>
    </location>
</feature>
<feature type="region of interest" description="Disordered" evidence="3">
    <location>
        <begin position="1"/>
        <end position="43"/>
    </location>
</feature>